<reference evidence="2 3" key="1">
    <citation type="submission" date="2020-03" db="EMBL/GenBank/DDBJ databases">
        <title>Genomic Encyclopedia of Type Strains, Phase IV (KMG-IV): sequencing the most valuable type-strain genomes for metagenomic binning, comparative biology and taxonomic classification.</title>
        <authorList>
            <person name="Goeker M."/>
        </authorList>
    </citation>
    <scope>NUCLEOTIDE SEQUENCE [LARGE SCALE GENOMIC DNA]</scope>
    <source>
        <strain evidence="2 3">DSM 24233</strain>
    </source>
</reference>
<dbReference type="EMBL" id="JAATJA010000001">
    <property type="protein sequence ID" value="NJB67613.1"/>
    <property type="molecule type" value="Genomic_DNA"/>
</dbReference>
<feature type="transmembrane region" description="Helical" evidence="1">
    <location>
        <begin position="12"/>
        <end position="30"/>
    </location>
</feature>
<keyword evidence="1" id="KW-0812">Transmembrane</keyword>
<evidence type="ECO:0000313" key="2">
    <source>
        <dbReference type="EMBL" id="NJB67613.1"/>
    </source>
</evidence>
<organism evidence="2 3">
    <name type="scientific">Desulfobaculum xiamenense</name>
    <dbReference type="NCBI Taxonomy" id="995050"/>
    <lineage>
        <taxon>Bacteria</taxon>
        <taxon>Pseudomonadati</taxon>
        <taxon>Thermodesulfobacteriota</taxon>
        <taxon>Desulfovibrionia</taxon>
        <taxon>Desulfovibrionales</taxon>
        <taxon>Desulfovibrionaceae</taxon>
        <taxon>Desulfobaculum</taxon>
    </lineage>
</organism>
<proteinExistence type="predicted"/>
<keyword evidence="1" id="KW-0472">Membrane</keyword>
<dbReference type="RefSeq" id="WP_280712728.1">
    <property type="nucleotide sequence ID" value="NZ_JAATJA010000001.1"/>
</dbReference>
<sequence>MWESLPRGMQIIVITALFSVIALVGGALIVRRHNRDHSERDGE</sequence>
<keyword evidence="1" id="KW-1133">Transmembrane helix</keyword>
<dbReference type="Proteomes" id="UP000580856">
    <property type="component" value="Unassembled WGS sequence"/>
</dbReference>
<comment type="caution">
    <text evidence="2">The sequence shown here is derived from an EMBL/GenBank/DDBJ whole genome shotgun (WGS) entry which is preliminary data.</text>
</comment>
<keyword evidence="3" id="KW-1185">Reference proteome</keyword>
<dbReference type="AlphaFoldDB" id="A0A846QMY4"/>
<gene>
    <name evidence="2" type="ORF">GGQ74_001253</name>
</gene>
<accession>A0A846QMY4</accession>
<evidence type="ECO:0000256" key="1">
    <source>
        <dbReference type="SAM" id="Phobius"/>
    </source>
</evidence>
<name>A0A846QMY4_9BACT</name>
<evidence type="ECO:0000313" key="3">
    <source>
        <dbReference type="Proteomes" id="UP000580856"/>
    </source>
</evidence>
<protein>
    <submittedName>
        <fullName evidence="2">Uncharacterized protein</fullName>
    </submittedName>
</protein>